<accession>A0A365HB48</accession>
<feature type="domain" description="Pycsar effector protein" evidence="9">
    <location>
        <begin position="9"/>
        <end position="150"/>
    </location>
</feature>
<gene>
    <name evidence="10" type="ORF">DPM19_05710</name>
</gene>
<keyword evidence="4" id="KW-0547">Nucleotide-binding</keyword>
<evidence type="ECO:0000256" key="4">
    <source>
        <dbReference type="ARBA" id="ARBA00022741"/>
    </source>
</evidence>
<keyword evidence="11" id="KW-1185">Reference proteome</keyword>
<evidence type="ECO:0000313" key="11">
    <source>
        <dbReference type="Proteomes" id="UP000251891"/>
    </source>
</evidence>
<keyword evidence="5 8" id="KW-1133">Transmembrane helix</keyword>
<dbReference type="EMBL" id="QLYX01000002">
    <property type="protein sequence ID" value="RAY16374.1"/>
    <property type="molecule type" value="Genomic_DNA"/>
</dbReference>
<evidence type="ECO:0000259" key="9">
    <source>
        <dbReference type="Pfam" id="PF18967"/>
    </source>
</evidence>
<dbReference type="Pfam" id="PF18967">
    <property type="entry name" value="PycTM"/>
    <property type="match status" value="1"/>
</dbReference>
<name>A0A365HB48_9ACTN</name>
<comment type="caution">
    <text evidence="10">The sequence shown here is derived from an EMBL/GenBank/DDBJ whole genome shotgun (WGS) entry which is preliminary data.</text>
</comment>
<evidence type="ECO:0000256" key="7">
    <source>
        <dbReference type="ARBA" id="ARBA00023136"/>
    </source>
</evidence>
<dbReference type="RefSeq" id="WP_111863713.1">
    <property type="nucleotide sequence ID" value="NZ_QLYX01000002.1"/>
</dbReference>
<proteinExistence type="predicted"/>
<evidence type="ECO:0000256" key="6">
    <source>
        <dbReference type="ARBA" id="ARBA00023118"/>
    </source>
</evidence>
<dbReference type="InterPro" id="IPR043760">
    <property type="entry name" value="PycTM_dom"/>
</dbReference>
<evidence type="ECO:0000256" key="2">
    <source>
        <dbReference type="ARBA" id="ARBA00022475"/>
    </source>
</evidence>
<keyword evidence="7 8" id="KW-0472">Membrane</keyword>
<sequence>MNTEGIGLLADELAAVRGELVRIDAKCATLAGLSGAALAFLVTQTGTAEPWPVRALLAAAGIALAAAAVLLLAGVLRPRLGCTGFLRYATQSAPEIRRGLMLLNPHGVEEHQATELLVLSRIARAKNVRLRRSVDLMTAGLVLVGAALLAGVAL</sequence>
<comment type="subcellular location">
    <subcellularLocation>
        <location evidence="1">Cell membrane</location>
    </subcellularLocation>
</comment>
<dbReference type="Proteomes" id="UP000251891">
    <property type="component" value="Unassembled WGS sequence"/>
</dbReference>
<evidence type="ECO:0000256" key="1">
    <source>
        <dbReference type="ARBA" id="ARBA00004236"/>
    </source>
</evidence>
<organism evidence="10 11">
    <name type="scientific">Actinomadura craniellae</name>
    <dbReference type="NCBI Taxonomy" id="2231787"/>
    <lineage>
        <taxon>Bacteria</taxon>
        <taxon>Bacillati</taxon>
        <taxon>Actinomycetota</taxon>
        <taxon>Actinomycetes</taxon>
        <taxon>Streptosporangiales</taxon>
        <taxon>Thermomonosporaceae</taxon>
        <taxon>Actinomadura</taxon>
    </lineage>
</organism>
<evidence type="ECO:0000313" key="10">
    <source>
        <dbReference type="EMBL" id="RAY16374.1"/>
    </source>
</evidence>
<evidence type="ECO:0000256" key="3">
    <source>
        <dbReference type="ARBA" id="ARBA00022692"/>
    </source>
</evidence>
<dbReference type="GO" id="GO:0000166">
    <property type="term" value="F:nucleotide binding"/>
    <property type="evidence" value="ECO:0007669"/>
    <property type="project" value="UniProtKB-KW"/>
</dbReference>
<keyword evidence="3 8" id="KW-0812">Transmembrane</keyword>
<dbReference type="AlphaFoldDB" id="A0A365HB48"/>
<evidence type="ECO:0000256" key="8">
    <source>
        <dbReference type="SAM" id="Phobius"/>
    </source>
</evidence>
<protein>
    <recommendedName>
        <fullName evidence="9">Pycsar effector protein domain-containing protein</fullName>
    </recommendedName>
</protein>
<keyword evidence="2" id="KW-1003">Cell membrane</keyword>
<feature type="transmembrane region" description="Helical" evidence="8">
    <location>
        <begin position="134"/>
        <end position="153"/>
    </location>
</feature>
<reference evidence="10 11" key="1">
    <citation type="submission" date="2018-06" db="EMBL/GenBank/DDBJ databases">
        <title>Actinomadura craniellae sp. nov. isolated from marine sponge Craniella sp.</title>
        <authorList>
            <person name="Li L."/>
            <person name="Xu Q.H."/>
            <person name="Lin H.W."/>
            <person name="Lu Y.H."/>
        </authorList>
    </citation>
    <scope>NUCLEOTIDE SEQUENCE [LARGE SCALE GENOMIC DNA]</scope>
    <source>
        <strain evidence="10 11">LHW63021</strain>
    </source>
</reference>
<evidence type="ECO:0000256" key="5">
    <source>
        <dbReference type="ARBA" id="ARBA00022989"/>
    </source>
</evidence>
<dbReference type="GO" id="GO:0051607">
    <property type="term" value="P:defense response to virus"/>
    <property type="evidence" value="ECO:0007669"/>
    <property type="project" value="UniProtKB-KW"/>
</dbReference>
<feature type="transmembrane region" description="Helical" evidence="8">
    <location>
        <begin position="55"/>
        <end position="76"/>
    </location>
</feature>
<keyword evidence="6" id="KW-0051">Antiviral defense</keyword>
<dbReference type="GO" id="GO:0005886">
    <property type="term" value="C:plasma membrane"/>
    <property type="evidence" value="ECO:0007669"/>
    <property type="project" value="UniProtKB-SubCell"/>
</dbReference>